<keyword evidence="1" id="KW-0812">Transmembrane</keyword>
<sequence>MTEFNPMWTSYPSRNTADEMRGYAFLPGDILVVVVVEVVVVVGVVVVFRVSESGTTV</sequence>
<proteinExistence type="predicted"/>
<gene>
    <name evidence="2" type="ORF">Pmar_PMAR006425</name>
</gene>
<dbReference type="RefSeq" id="XP_002787009.1">
    <property type="nucleotide sequence ID" value="XM_002786963.1"/>
</dbReference>
<dbReference type="AlphaFoldDB" id="C5K9N3"/>
<dbReference type="GeneID" id="9049124"/>
<accession>C5K9N3</accession>
<dbReference type="Proteomes" id="UP000007800">
    <property type="component" value="Unassembled WGS sequence"/>
</dbReference>
<keyword evidence="1" id="KW-1133">Transmembrane helix</keyword>
<dbReference type="InParanoid" id="C5K9N3"/>
<keyword evidence="3" id="KW-1185">Reference proteome</keyword>
<reference evidence="2 3" key="1">
    <citation type="submission" date="2008-07" db="EMBL/GenBank/DDBJ databases">
        <authorList>
            <person name="El-Sayed N."/>
            <person name="Caler E."/>
            <person name="Inman J."/>
            <person name="Amedeo P."/>
            <person name="Hass B."/>
            <person name="Wortman J."/>
        </authorList>
    </citation>
    <scope>NUCLEOTIDE SEQUENCE [LARGE SCALE GENOMIC DNA]</scope>
    <source>
        <strain evidence="3">ATCC 50983 / TXsc</strain>
    </source>
</reference>
<keyword evidence="1" id="KW-0472">Membrane</keyword>
<dbReference type="EMBL" id="GG671513">
    <property type="protein sequence ID" value="EER18805.1"/>
    <property type="molecule type" value="Genomic_DNA"/>
</dbReference>
<protein>
    <submittedName>
        <fullName evidence="2">Uncharacterized protein</fullName>
    </submittedName>
</protein>
<organism evidence="3">
    <name type="scientific">Perkinsus marinus (strain ATCC 50983 / TXsc)</name>
    <dbReference type="NCBI Taxonomy" id="423536"/>
    <lineage>
        <taxon>Eukaryota</taxon>
        <taxon>Sar</taxon>
        <taxon>Alveolata</taxon>
        <taxon>Perkinsozoa</taxon>
        <taxon>Perkinsea</taxon>
        <taxon>Perkinsida</taxon>
        <taxon>Perkinsidae</taxon>
        <taxon>Perkinsus</taxon>
    </lineage>
</organism>
<name>C5K9N3_PERM5</name>
<evidence type="ECO:0000256" key="1">
    <source>
        <dbReference type="SAM" id="Phobius"/>
    </source>
</evidence>
<evidence type="ECO:0000313" key="3">
    <source>
        <dbReference type="Proteomes" id="UP000007800"/>
    </source>
</evidence>
<feature type="transmembrane region" description="Helical" evidence="1">
    <location>
        <begin position="30"/>
        <end position="50"/>
    </location>
</feature>
<evidence type="ECO:0000313" key="2">
    <source>
        <dbReference type="EMBL" id="EER18805.1"/>
    </source>
</evidence>